<sequence length="138" mass="15424">MGFIRIILQPSFHSSACPPSFADCSTAPHYLNRMNLRAINVKILFTAACQRQPRCICSPPPVLPPTSSTVGLPLFQLIHFDLFMKTEAITTCQNPKESSPCTFSTNQLNHLFVLPAPESYQVKKEQSSPIPSNYYNHV</sequence>
<organism evidence="1 2">
    <name type="scientific">Characodon lateralis</name>
    <dbReference type="NCBI Taxonomy" id="208331"/>
    <lineage>
        <taxon>Eukaryota</taxon>
        <taxon>Metazoa</taxon>
        <taxon>Chordata</taxon>
        <taxon>Craniata</taxon>
        <taxon>Vertebrata</taxon>
        <taxon>Euteleostomi</taxon>
        <taxon>Actinopterygii</taxon>
        <taxon>Neopterygii</taxon>
        <taxon>Teleostei</taxon>
        <taxon>Neoteleostei</taxon>
        <taxon>Acanthomorphata</taxon>
        <taxon>Ovalentaria</taxon>
        <taxon>Atherinomorphae</taxon>
        <taxon>Cyprinodontiformes</taxon>
        <taxon>Goodeidae</taxon>
        <taxon>Characodon</taxon>
    </lineage>
</organism>
<gene>
    <name evidence="1" type="ORF">CHARACLAT_008835</name>
</gene>
<evidence type="ECO:0000313" key="1">
    <source>
        <dbReference type="EMBL" id="MED6263848.1"/>
    </source>
</evidence>
<reference evidence="1 2" key="1">
    <citation type="submission" date="2021-06" db="EMBL/GenBank/DDBJ databases">
        <authorList>
            <person name="Palmer J.M."/>
        </authorList>
    </citation>
    <scope>NUCLEOTIDE SEQUENCE [LARGE SCALE GENOMIC DNA]</scope>
    <source>
        <strain evidence="1 2">CL_MEX2019</strain>
        <tissue evidence="1">Muscle</tissue>
    </source>
</reference>
<comment type="caution">
    <text evidence="1">The sequence shown here is derived from an EMBL/GenBank/DDBJ whole genome shotgun (WGS) entry which is preliminary data.</text>
</comment>
<evidence type="ECO:0000313" key="2">
    <source>
        <dbReference type="Proteomes" id="UP001352852"/>
    </source>
</evidence>
<keyword evidence="2" id="KW-1185">Reference proteome</keyword>
<name>A0ABU7CQP2_9TELE</name>
<accession>A0ABU7CQP2</accession>
<proteinExistence type="predicted"/>
<dbReference type="EMBL" id="JAHUTJ010000522">
    <property type="protein sequence ID" value="MED6263848.1"/>
    <property type="molecule type" value="Genomic_DNA"/>
</dbReference>
<protein>
    <submittedName>
        <fullName evidence="1">Uncharacterized protein</fullName>
    </submittedName>
</protein>
<dbReference type="Proteomes" id="UP001352852">
    <property type="component" value="Unassembled WGS sequence"/>
</dbReference>